<proteinExistence type="predicted"/>
<dbReference type="AlphaFoldDB" id="A0A5C2RS60"/>
<name>A0A5C2RS60_9APHY</name>
<evidence type="ECO:0000313" key="2">
    <source>
        <dbReference type="EMBL" id="RPD54433.1"/>
    </source>
</evidence>
<keyword evidence="3" id="KW-1185">Reference proteome</keyword>
<evidence type="ECO:0000313" key="3">
    <source>
        <dbReference type="Proteomes" id="UP000313359"/>
    </source>
</evidence>
<dbReference type="Proteomes" id="UP000313359">
    <property type="component" value="Unassembled WGS sequence"/>
</dbReference>
<feature type="region of interest" description="Disordered" evidence="1">
    <location>
        <begin position="91"/>
        <end position="116"/>
    </location>
</feature>
<accession>A0A5C2RS60</accession>
<sequence length="182" mass="19871">MAHCGSKITQRYWLQALHPHADCNFETCCLNDEGPQENPRKTSRQVSHPCMTFSPPAGRAHIASAVNVGPAPTHSACTMLVRDRRCHRTRASPALTHPSKEPRHRRTRGGLSSSHFRNHPALVQGTACGLSLLRTLSRALSLHGGIESCAPGWGPSSKLLATFLRTLFANPDAMRGRVRARG</sequence>
<dbReference type="EMBL" id="ML122306">
    <property type="protein sequence ID" value="RPD54433.1"/>
    <property type="molecule type" value="Genomic_DNA"/>
</dbReference>
<protein>
    <submittedName>
        <fullName evidence="2">Uncharacterized protein</fullName>
    </submittedName>
</protein>
<evidence type="ECO:0000256" key="1">
    <source>
        <dbReference type="SAM" id="MobiDB-lite"/>
    </source>
</evidence>
<gene>
    <name evidence="2" type="ORF">L227DRAFT_350142</name>
</gene>
<reference evidence="2" key="1">
    <citation type="journal article" date="2018" name="Genome Biol. Evol.">
        <title>Genomics and development of Lentinus tigrinus, a white-rot wood-decaying mushroom with dimorphic fruiting bodies.</title>
        <authorList>
            <person name="Wu B."/>
            <person name="Xu Z."/>
            <person name="Knudson A."/>
            <person name="Carlson A."/>
            <person name="Chen N."/>
            <person name="Kovaka S."/>
            <person name="LaButti K."/>
            <person name="Lipzen A."/>
            <person name="Pennachio C."/>
            <person name="Riley R."/>
            <person name="Schakwitz W."/>
            <person name="Umezawa K."/>
            <person name="Ohm R.A."/>
            <person name="Grigoriev I.V."/>
            <person name="Nagy L.G."/>
            <person name="Gibbons J."/>
            <person name="Hibbett D."/>
        </authorList>
    </citation>
    <scope>NUCLEOTIDE SEQUENCE [LARGE SCALE GENOMIC DNA]</scope>
    <source>
        <strain evidence="2">ALCF2SS1-6</strain>
    </source>
</reference>
<organism evidence="2 3">
    <name type="scientific">Lentinus tigrinus ALCF2SS1-6</name>
    <dbReference type="NCBI Taxonomy" id="1328759"/>
    <lineage>
        <taxon>Eukaryota</taxon>
        <taxon>Fungi</taxon>
        <taxon>Dikarya</taxon>
        <taxon>Basidiomycota</taxon>
        <taxon>Agaricomycotina</taxon>
        <taxon>Agaricomycetes</taxon>
        <taxon>Polyporales</taxon>
        <taxon>Polyporaceae</taxon>
        <taxon>Lentinus</taxon>
    </lineage>
</organism>